<dbReference type="AlphaFoldDB" id="F0Q132"/>
<evidence type="ECO:0000256" key="3">
    <source>
        <dbReference type="ARBA" id="ARBA00022807"/>
    </source>
</evidence>
<keyword evidence="3" id="KW-0788">Thiol protease</keyword>
<evidence type="ECO:0000256" key="1">
    <source>
        <dbReference type="ARBA" id="ARBA00022670"/>
    </source>
</evidence>
<evidence type="ECO:0000313" key="6">
    <source>
        <dbReference type="EMBL" id="ADX44037.1"/>
    </source>
</evidence>
<evidence type="ECO:0000256" key="4">
    <source>
        <dbReference type="SAM" id="MobiDB-lite"/>
    </source>
</evidence>
<dbReference type="Gene3D" id="3.90.70.20">
    <property type="match status" value="1"/>
</dbReference>
<name>F0Q132_PARA1</name>
<accession>F0Q132</accession>
<organism evidence="6 7">
    <name type="scientific">Paracidovorax avenae (strain ATCC 19860 / DSM 7227 / CCUG 15838 / JCM 20985 / LMG 2117 / NCPPB 1011)</name>
    <name type="common">Acidovorax avenae</name>
    <dbReference type="NCBI Taxonomy" id="643561"/>
    <lineage>
        <taxon>Bacteria</taxon>
        <taxon>Pseudomonadati</taxon>
        <taxon>Pseudomonadota</taxon>
        <taxon>Betaproteobacteria</taxon>
        <taxon>Burkholderiales</taxon>
        <taxon>Comamonadaceae</taxon>
        <taxon>Paracidovorax</taxon>
    </lineage>
</organism>
<dbReference type="GO" id="GO:0006508">
    <property type="term" value="P:proteolysis"/>
    <property type="evidence" value="ECO:0007669"/>
    <property type="project" value="UniProtKB-KW"/>
</dbReference>
<dbReference type="EMBL" id="CP002521">
    <property type="protein sequence ID" value="ADX44037.1"/>
    <property type="molecule type" value="Genomic_DNA"/>
</dbReference>
<dbReference type="InterPro" id="IPR038765">
    <property type="entry name" value="Papain-like_cys_pep_sf"/>
</dbReference>
<dbReference type="Proteomes" id="UP000002482">
    <property type="component" value="Chromosome"/>
</dbReference>
<dbReference type="HOGENOM" id="CLU_089565_0_0_4"/>
<dbReference type="Pfam" id="PF03543">
    <property type="entry name" value="Peptidase_C58"/>
    <property type="match status" value="1"/>
</dbReference>
<dbReference type="InterPro" id="IPR006473">
    <property type="entry name" value="Peptidase_C58_Yopt"/>
</dbReference>
<evidence type="ECO:0000313" key="7">
    <source>
        <dbReference type="Proteomes" id="UP000002482"/>
    </source>
</evidence>
<keyword evidence="7" id="KW-1185">Reference proteome</keyword>
<keyword evidence="2" id="KW-0378">Hydrolase</keyword>
<feature type="region of interest" description="Disordered" evidence="4">
    <location>
        <begin position="1"/>
        <end position="57"/>
    </location>
</feature>
<reference evidence="6" key="1">
    <citation type="submission" date="2011-02" db="EMBL/GenBank/DDBJ databases">
        <title>Complete sequence of Acidovorax avenae subsp. avenae ATCC 19860.</title>
        <authorList>
            <consortium name="US DOE Joint Genome Institute"/>
            <person name="Lucas S."/>
            <person name="Copeland A."/>
            <person name="Lapidus A."/>
            <person name="Cheng J.-F."/>
            <person name="Goodwin L."/>
            <person name="Pitluck S."/>
            <person name="Chertkov O."/>
            <person name="Held B."/>
            <person name="Detter J.C."/>
            <person name="Han C."/>
            <person name="Tapia R."/>
            <person name="Land M."/>
            <person name="Hauser L."/>
            <person name="Kyrpides N."/>
            <person name="Ivanova N."/>
            <person name="Ovchinnikova G."/>
            <person name="Pagani I."/>
            <person name="Gordon S."/>
            <person name="Woyke T."/>
        </authorList>
    </citation>
    <scope>NUCLEOTIDE SEQUENCE</scope>
    <source>
        <strain evidence="6">ATCC 19860</strain>
    </source>
</reference>
<dbReference type="NCBIfam" id="TIGR01586">
    <property type="entry name" value="yopT_cys_prot"/>
    <property type="match status" value="1"/>
</dbReference>
<gene>
    <name evidence="6" type="ordered locus">Acav_0110</name>
</gene>
<feature type="compositionally biased region" description="Low complexity" evidence="4">
    <location>
        <begin position="29"/>
        <end position="47"/>
    </location>
</feature>
<dbReference type="CDD" id="cd20497">
    <property type="entry name" value="C58_YopT-like"/>
    <property type="match status" value="1"/>
</dbReference>
<protein>
    <submittedName>
        <fullName evidence="6">Cysteine protease domain protein, YopT-type</fullName>
    </submittedName>
</protein>
<dbReference type="GO" id="GO:0004197">
    <property type="term" value="F:cysteine-type endopeptidase activity"/>
    <property type="evidence" value="ECO:0007669"/>
    <property type="project" value="InterPro"/>
</dbReference>
<evidence type="ECO:0000259" key="5">
    <source>
        <dbReference type="Pfam" id="PF03543"/>
    </source>
</evidence>
<proteinExistence type="predicted"/>
<sequence>MFAPRASLPPAWPDRKGACAGKNPAHPGSPSYSSATSPTSSASSSSSGIESPPRHSTSLFNYRTAELEQANRDGICVGLVAQWLLRTERSPSDRMAALAQGTQSHAQAAWQQQQYQQGKDALRVQGMNAIDADLRSQNDMLRATGLRPAGSQESYRPHALADVARAISRNGTRHLLGLYFTDGMAHTVATSASAGRTTLFDPNYGELEASSRSVEDLLQSLGNRYKHPNGHILRNFTVQTMH</sequence>
<keyword evidence="1 6" id="KW-0645">Protease</keyword>
<feature type="domain" description="Peptidase C58 YopT-type" evidence="5">
    <location>
        <begin position="54"/>
        <end position="239"/>
    </location>
</feature>
<dbReference type="SUPFAM" id="SSF54001">
    <property type="entry name" value="Cysteine proteinases"/>
    <property type="match status" value="1"/>
</dbReference>
<dbReference type="KEGG" id="aaa:Acav_0110"/>
<evidence type="ECO:0000256" key="2">
    <source>
        <dbReference type="ARBA" id="ARBA00022801"/>
    </source>
</evidence>